<evidence type="ECO:0008006" key="3">
    <source>
        <dbReference type="Google" id="ProtNLM"/>
    </source>
</evidence>
<dbReference type="EMBL" id="JANJYI010000008">
    <property type="protein sequence ID" value="KAK2639192.1"/>
    <property type="molecule type" value="Genomic_DNA"/>
</dbReference>
<evidence type="ECO:0000313" key="2">
    <source>
        <dbReference type="Proteomes" id="UP001280121"/>
    </source>
</evidence>
<organism evidence="1 2">
    <name type="scientific">Dipteronia dyeriana</name>
    <dbReference type="NCBI Taxonomy" id="168575"/>
    <lineage>
        <taxon>Eukaryota</taxon>
        <taxon>Viridiplantae</taxon>
        <taxon>Streptophyta</taxon>
        <taxon>Embryophyta</taxon>
        <taxon>Tracheophyta</taxon>
        <taxon>Spermatophyta</taxon>
        <taxon>Magnoliopsida</taxon>
        <taxon>eudicotyledons</taxon>
        <taxon>Gunneridae</taxon>
        <taxon>Pentapetalae</taxon>
        <taxon>rosids</taxon>
        <taxon>malvids</taxon>
        <taxon>Sapindales</taxon>
        <taxon>Sapindaceae</taxon>
        <taxon>Hippocastanoideae</taxon>
        <taxon>Acereae</taxon>
        <taxon>Dipteronia</taxon>
    </lineage>
</organism>
<name>A0AAD9TNQ9_9ROSI</name>
<dbReference type="Proteomes" id="UP001280121">
    <property type="component" value="Unassembled WGS sequence"/>
</dbReference>
<reference evidence="1" key="1">
    <citation type="journal article" date="2023" name="Plant J.">
        <title>Genome sequences and population genomics provide insights into the demographic history, inbreeding, and mutation load of two 'living fossil' tree species of Dipteronia.</title>
        <authorList>
            <person name="Feng Y."/>
            <person name="Comes H.P."/>
            <person name="Chen J."/>
            <person name="Zhu S."/>
            <person name="Lu R."/>
            <person name="Zhang X."/>
            <person name="Li P."/>
            <person name="Qiu J."/>
            <person name="Olsen K.M."/>
            <person name="Qiu Y."/>
        </authorList>
    </citation>
    <scope>NUCLEOTIDE SEQUENCE</scope>
    <source>
        <strain evidence="1">KIB01</strain>
    </source>
</reference>
<gene>
    <name evidence="1" type="ORF">Ddye_026987</name>
</gene>
<comment type="caution">
    <text evidence="1">The sequence shown here is derived from an EMBL/GenBank/DDBJ whole genome shotgun (WGS) entry which is preliminary data.</text>
</comment>
<dbReference type="AlphaFoldDB" id="A0AAD9TNQ9"/>
<accession>A0AAD9TNQ9</accession>
<proteinExistence type="predicted"/>
<sequence length="317" mass="36133">MLQSQLDELLNTEERNWRQRVRVEWLVKGDKNTRFFHSKASTRKAINRITGLLVENGNWKETKQGLEEIIGDSLLFTKVNDENCATIQKILEKYSKASRHVVKFDKSTMCVSPSISLLQQHFLPEDAEAILKIPTGPSGSVDTMLLHYEGNGRYNVKSGVCFDWIPTSANLARRKVSVSGRCHVCNDAADSTLHALWNCKNMKAIRNYLMEYHTSKGSNTNAVIGEKQRQRIWIPPSQGQYKTNCSTIIDKRKWRIGFEIVDMMNTGNGVAVSGISRSANSPAYVLVREALKFSEDVFWMEKCPRYLDDLLKVDMHV</sequence>
<keyword evidence="2" id="KW-1185">Reference proteome</keyword>
<evidence type="ECO:0000313" key="1">
    <source>
        <dbReference type="EMBL" id="KAK2639192.1"/>
    </source>
</evidence>
<protein>
    <recommendedName>
        <fullName evidence="3">Reverse transcriptase zinc-binding domain-containing protein</fullName>
    </recommendedName>
</protein>